<evidence type="ECO:0000313" key="11">
    <source>
        <dbReference type="Proteomes" id="UP001586593"/>
    </source>
</evidence>
<evidence type="ECO:0000256" key="4">
    <source>
        <dbReference type="ARBA" id="ARBA00022692"/>
    </source>
</evidence>
<feature type="domain" description="Major facilitator superfamily (MFS) profile" evidence="9">
    <location>
        <begin position="29"/>
        <end position="476"/>
    </location>
</feature>
<dbReference type="InterPro" id="IPR005828">
    <property type="entry name" value="MFS_sugar_transport-like"/>
</dbReference>
<feature type="transmembrane region" description="Helical" evidence="8">
    <location>
        <begin position="109"/>
        <end position="127"/>
    </location>
</feature>
<feature type="transmembrane region" description="Helical" evidence="8">
    <location>
        <begin position="199"/>
        <end position="218"/>
    </location>
</feature>
<dbReference type="NCBIfam" id="TIGR00879">
    <property type="entry name" value="SP"/>
    <property type="match status" value="1"/>
</dbReference>
<comment type="subcellular location">
    <subcellularLocation>
        <location evidence="1">Membrane</location>
        <topology evidence="1">Multi-pass membrane protein</topology>
    </subcellularLocation>
</comment>
<dbReference type="InterPro" id="IPR005829">
    <property type="entry name" value="Sugar_transporter_CS"/>
</dbReference>
<feature type="transmembrane region" description="Helical" evidence="8">
    <location>
        <begin position="326"/>
        <end position="343"/>
    </location>
</feature>
<dbReference type="SUPFAM" id="SSF103473">
    <property type="entry name" value="MFS general substrate transporter"/>
    <property type="match status" value="1"/>
</dbReference>
<keyword evidence="4 8" id="KW-0812">Transmembrane</keyword>
<keyword evidence="11" id="KW-1185">Reference proteome</keyword>
<dbReference type="PANTHER" id="PTHR48022">
    <property type="entry name" value="PLASTIDIC GLUCOSE TRANSPORTER 4"/>
    <property type="match status" value="1"/>
</dbReference>
<dbReference type="Proteomes" id="UP001586593">
    <property type="component" value="Unassembled WGS sequence"/>
</dbReference>
<proteinExistence type="inferred from homology"/>
<feature type="transmembrane region" description="Helical" evidence="8">
    <location>
        <begin position="383"/>
        <end position="407"/>
    </location>
</feature>
<feature type="transmembrane region" description="Helical" evidence="8">
    <location>
        <begin position="166"/>
        <end position="187"/>
    </location>
</feature>
<evidence type="ECO:0000256" key="5">
    <source>
        <dbReference type="ARBA" id="ARBA00022989"/>
    </source>
</evidence>
<reference evidence="10 11" key="1">
    <citation type="journal article" date="2024" name="Commun. Biol.">
        <title>Comparative genomic analysis of thermophilic fungi reveals convergent evolutionary adaptations and gene losses.</title>
        <authorList>
            <person name="Steindorff A.S."/>
            <person name="Aguilar-Pontes M.V."/>
            <person name="Robinson A.J."/>
            <person name="Andreopoulos B."/>
            <person name="LaButti K."/>
            <person name="Kuo A."/>
            <person name="Mondo S."/>
            <person name="Riley R."/>
            <person name="Otillar R."/>
            <person name="Haridas S."/>
            <person name="Lipzen A."/>
            <person name="Grimwood J."/>
            <person name="Schmutz J."/>
            <person name="Clum A."/>
            <person name="Reid I.D."/>
            <person name="Moisan M.C."/>
            <person name="Butler G."/>
            <person name="Nguyen T.T.M."/>
            <person name="Dewar K."/>
            <person name="Conant G."/>
            <person name="Drula E."/>
            <person name="Henrissat B."/>
            <person name="Hansel C."/>
            <person name="Singer S."/>
            <person name="Hutchinson M.I."/>
            <person name="de Vries R.P."/>
            <person name="Natvig D.O."/>
            <person name="Powell A.J."/>
            <person name="Tsang A."/>
            <person name="Grigoriev I.V."/>
        </authorList>
    </citation>
    <scope>NUCLEOTIDE SEQUENCE [LARGE SCALE GENOMIC DNA]</scope>
    <source>
        <strain evidence="10 11">ATCC 24622</strain>
    </source>
</reference>
<dbReference type="PROSITE" id="PS50850">
    <property type="entry name" value="MFS"/>
    <property type="match status" value="1"/>
</dbReference>
<evidence type="ECO:0000256" key="2">
    <source>
        <dbReference type="ARBA" id="ARBA00010992"/>
    </source>
</evidence>
<organism evidence="10 11">
    <name type="scientific">Phialemonium thermophilum</name>
    <dbReference type="NCBI Taxonomy" id="223376"/>
    <lineage>
        <taxon>Eukaryota</taxon>
        <taxon>Fungi</taxon>
        <taxon>Dikarya</taxon>
        <taxon>Ascomycota</taxon>
        <taxon>Pezizomycotina</taxon>
        <taxon>Sordariomycetes</taxon>
        <taxon>Sordariomycetidae</taxon>
        <taxon>Cephalothecales</taxon>
        <taxon>Cephalothecaceae</taxon>
        <taxon>Phialemonium</taxon>
    </lineage>
</organism>
<feature type="transmembrane region" description="Helical" evidence="8">
    <location>
        <begin position="454"/>
        <end position="472"/>
    </location>
</feature>
<evidence type="ECO:0000256" key="3">
    <source>
        <dbReference type="ARBA" id="ARBA00022448"/>
    </source>
</evidence>
<accession>A0ABR3X274</accession>
<protein>
    <recommendedName>
        <fullName evidence="9">Major facilitator superfamily (MFS) profile domain-containing protein</fullName>
    </recommendedName>
</protein>
<dbReference type="PANTHER" id="PTHR48022:SF10">
    <property type="entry name" value="MAJOR FACILITATOR SUPERFAMILY (MFS) PROFILE DOMAIN-CONTAINING PROTEIN"/>
    <property type="match status" value="1"/>
</dbReference>
<keyword evidence="5 8" id="KW-1133">Transmembrane helix</keyword>
<dbReference type="PROSITE" id="PS00217">
    <property type="entry name" value="SUGAR_TRANSPORT_2"/>
    <property type="match status" value="1"/>
</dbReference>
<comment type="caution">
    <text evidence="10">The sequence shown here is derived from an EMBL/GenBank/DDBJ whole genome shotgun (WGS) entry which is preliminary data.</text>
</comment>
<sequence length="535" mass="59241">MAFASDSVENLAIREARLPWRHNVQTILICLLVSTTTLQYGLDTNIINGLQAMKGFLMVFGHKNPAAPNGYGIETSFQQAITSLMNIGLATGAFTLEFFADRLGRRKSFTVASLFVIAANLILILSTNKGVIIFGRFLIGVSNGFYTGFTSIYISEAAPPHLRGSLVSFLQMSVCIGTVIGACINNATMRMESRLSYQIPLFALFLVPTLWFVIAFLIPESPRWLILKGRPDDARKHLRRLRGSSFPADFIEAEIACIEQAVEAEKDSKLRFWAAARLMFSPAERRRTLLSFAAGLFVAASGFPFMSGYKTYFFQIAGSKTPFIDSIIVSTVSLAGATAGLFCHRFMGRRPLLIFGYSVQAVLMLIIAAVWTANPGTVTTGKVIVAMVVIFQCIYSALVGPCCWIVSGEIPNNRLRATTFGFAHAIGFLGYFLISFTTPYFINPESLNIGPQVGYIWFGSNTIAAVFVYFFLPETHRRSLENLDEMFYNKVPTRKFKSYQCTGVVINPEEDEKTQAIETESKSNAAVHLEEQVTH</sequence>
<evidence type="ECO:0000313" key="10">
    <source>
        <dbReference type="EMBL" id="KAL1869978.1"/>
    </source>
</evidence>
<dbReference type="InterPro" id="IPR003663">
    <property type="entry name" value="Sugar/inositol_transpt"/>
</dbReference>
<dbReference type="Pfam" id="PF00083">
    <property type="entry name" value="Sugar_tr"/>
    <property type="match status" value="1"/>
</dbReference>
<keyword evidence="6 8" id="KW-0472">Membrane</keyword>
<evidence type="ECO:0000256" key="8">
    <source>
        <dbReference type="SAM" id="Phobius"/>
    </source>
</evidence>
<feature type="transmembrane region" description="Helical" evidence="8">
    <location>
        <begin position="352"/>
        <end position="371"/>
    </location>
</feature>
<dbReference type="InterPro" id="IPR050360">
    <property type="entry name" value="MFS_Sugar_Transporters"/>
</dbReference>
<dbReference type="EMBL" id="JAZHXJ010000186">
    <property type="protein sequence ID" value="KAL1869978.1"/>
    <property type="molecule type" value="Genomic_DNA"/>
</dbReference>
<evidence type="ECO:0000256" key="7">
    <source>
        <dbReference type="RuleBase" id="RU003346"/>
    </source>
</evidence>
<dbReference type="InterPro" id="IPR020846">
    <property type="entry name" value="MFS_dom"/>
</dbReference>
<comment type="similarity">
    <text evidence="2 7">Belongs to the major facilitator superfamily. Sugar transporter (TC 2.A.1.1) family.</text>
</comment>
<feature type="transmembrane region" description="Helical" evidence="8">
    <location>
        <begin position="419"/>
        <end position="442"/>
    </location>
</feature>
<feature type="transmembrane region" description="Helical" evidence="8">
    <location>
        <begin position="288"/>
        <end position="306"/>
    </location>
</feature>
<feature type="transmembrane region" description="Helical" evidence="8">
    <location>
        <begin position="133"/>
        <end position="154"/>
    </location>
</feature>
<evidence type="ECO:0000256" key="6">
    <source>
        <dbReference type="ARBA" id="ARBA00023136"/>
    </source>
</evidence>
<name>A0ABR3X274_9PEZI</name>
<evidence type="ECO:0000259" key="9">
    <source>
        <dbReference type="PROSITE" id="PS50850"/>
    </source>
</evidence>
<keyword evidence="3 7" id="KW-0813">Transport</keyword>
<gene>
    <name evidence="10" type="ORF">VTK73DRAFT_2899</name>
</gene>
<evidence type="ECO:0000256" key="1">
    <source>
        <dbReference type="ARBA" id="ARBA00004141"/>
    </source>
</evidence>
<dbReference type="InterPro" id="IPR036259">
    <property type="entry name" value="MFS_trans_sf"/>
</dbReference>
<dbReference type="PRINTS" id="PR00171">
    <property type="entry name" value="SUGRTRNSPORT"/>
</dbReference>
<dbReference type="Gene3D" id="1.20.1250.20">
    <property type="entry name" value="MFS general substrate transporter like domains"/>
    <property type="match status" value="1"/>
</dbReference>